<dbReference type="AlphaFoldDB" id="A0A210PY48"/>
<comment type="caution">
    <text evidence="3">The sequence shown here is derived from an EMBL/GenBank/DDBJ whole genome shotgun (WGS) entry which is preliminary data.</text>
</comment>
<accession>A0A210PY48</accession>
<evidence type="ECO:0000313" key="3">
    <source>
        <dbReference type="EMBL" id="OWF41405.1"/>
    </source>
</evidence>
<feature type="region of interest" description="Disordered" evidence="2">
    <location>
        <begin position="1"/>
        <end position="54"/>
    </location>
</feature>
<reference evidence="3 4" key="1">
    <citation type="journal article" date="2017" name="Nat. Ecol. Evol.">
        <title>Scallop genome provides insights into evolution of bilaterian karyotype and development.</title>
        <authorList>
            <person name="Wang S."/>
            <person name="Zhang J."/>
            <person name="Jiao W."/>
            <person name="Li J."/>
            <person name="Xun X."/>
            <person name="Sun Y."/>
            <person name="Guo X."/>
            <person name="Huan P."/>
            <person name="Dong B."/>
            <person name="Zhang L."/>
            <person name="Hu X."/>
            <person name="Sun X."/>
            <person name="Wang J."/>
            <person name="Zhao C."/>
            <person name="Wang Y."/>
            <person name="Wang D."/>
            <person name="Huang X."/>
            <person name="Wang R."/>
            <person name="Lv J."/>
            <person name="Li Y."/>
            <person name="Zhang Z."/>
            <person name="Liu B."/>
            <person name="Lu W."/>
            <person name="Hui Y."/>
            <person name="Liang J."/>
            <person name="Zhou Z."/>
            <person name="Hou R."/>
            <person name="Li X."/>
            <person name="Liu Y."/>
            <person name="Li H."/>
            <person name="Ning X."/>
            <person name="Lin Y."/>
            <person name="Zhao L."/>
            <person name="Xing Q."/>
            <person name="Dou J."/>
            <person name="Li Y."/>
            <person name="Mao J."/>
            <person name="Guo H."/>
            <person name="Dou H."/>
            <person name="Li T."/>
            <person name="Mu C."/>
            <person name="Jiang W."/>
            <person name="Fu Q."/>
            <person name="Fu X."/>
            <person name="Miao Y."/>
            <person name="Liu J."/>
            <person name="Yu Q."/>
            <person name="Li R."/>
            <person name="Liao H."/>
            <person name="Li X."/>
            <person name="Kong Y."/>
            <person name="Jiang Z."/>
            <person name="Chourrout D."/>
            <person name="Li R."/>
            <person name="Bao Z."/>
        </authorList>
    </citation>
    <scope>NUCLEOTIDE SEQUENCE [LARGE SCALE GENOMIC DNA]</scope>
    <source>
        <strain evidence="3 4">PY_sf001</strain>
    </source>
</reference>
<evidence type="ECO:0000256" key="2">
    <source>
        <dbReference type="SAM" id="MobiDB-lite"/>
    </source>
</evidence>
<gene>
    <name evidence="3" type="ORF">KP79_PYT08426</name>
</gene>
<proteinExistence type="predicted"/>
<keyword evidence="4" id="KW-1185">Reference proteome</keyword>
<protein>
    <submittedName>
        <fullName evidence="3">Uncharacterized protein</fullName>
    </submittedName>
</protein>
<dbReference type="Gene3D" id="1.20.5.340">
    <property type="match status" value="1"/>
</dbReference>
<dbReference type="Proteomes" id="UP000242188">
    <property type="component" value="Unassembled WGS sequence"/>
</dbReference>
<organism evidence="3 4">
    <name type="scientific">Mizuhopecten yessoensis</name>
    <name type="common">Japanese scallop</name>
    <name type="synonym">Patinopecten yessoensis</name>
    <dbReference type="NCBI Taxonomy" id="6573"/>
    <lineage>
        <taxon>Eukaryota</taxon>
        <taxon>Metazoa</taxon>
        <taxon>Spiralia</taxon>
        <taxon>Lophotrochozoa</taxon>
        <taxon>Mollusca</taxon>
        <taxon>Bivalvia</taxon>
        <taxon>Autobranchia</taxon>
        <taxon>Pteriomorphia</taxon>
        <taxon>Pectinida</taxon>
        <taxon>Pectinoidea</taxon>
        <taxon>Pectinidae</taxon>
        <taxon>Mizuhopecten</taxon>
    </lineage>
</organism>
<feature type="region of interest" description="Disordered" evidence="2">
    <location>
        <begin position="295"/>
        <end position="329"/>
    </location>
</feature>
<dbReference type="OrthoDB" id="6096980at2759"/>
<feature type="coiled-coil region" evidence="1">
    <location>
        <begin position="97"/>
        <end position="217"/>
    </location>
</feature>
<evidence type="ECO:0000256" key="1">
    <source>
        <dbReference type="SAM" id="Coils"/>
    </source>
</evidence>
<feature type="compositionally biased region" description="Basic and acidic residues" evidence="2">
    <location>
        <begin position="36"/>
        <end position="49"/>
    </location>
</feature>
<evidence type="ECO:0000313" key="4">
    <source>
        <dbReference type="Proteomes" id="UP000242188"/>
    </source>
</evidence>
<name>A0A210PY48_MIZYE</name>
<keyword evidence="1" id="KW-0175">Coiled coil</keyword>
<dbReference type="EMBL" id="NEDP02005400">
    <property type="protein sequence ID" value="OWF41405.1"/>
    <property type="molecule type" value="Genomic_DNA"/>
</dbReference>
<sequence>MASQGTPRIPGKDFRVDGQAMKKTQGSGGDGTVTPKSEKLATHFQGKVDDDADQEESVPVLTQLLGLNQTLQLQIETLRMRLTIDNKSHEKDKYSAVEKTEKKMKEKQGEIDDLKLALATQESKIGNLESENKHKVSAIEGLQQHIMEIKSDISASRSYANDLQKELRRLQAENKRLEKGTAYEDKEGHIAELQKEVDALKTNLDTMEKELEKARTIITTQGSKLRLFENDKSNMQVKFKEELSRMSHTMRHEVEKMREVMRKQWEEMRLLREQNEVMGRDIKDIKNILVMTHQTSNRSKSPPGYGQVFKPTLPSLTKDTKRILTGKRK</sequence>